<name>A0A5A7UF87_CUCMM</name>
<reference evidence="6 7" key="1">
    <citation type="submission" date="2019-08" db="EMBL/GenBank/DDBJ databases">
        <title>Draft genome sequences of two oriental melons (Cucumis melo L. var makuwa).</title>
        <authorList>
            <person name="Kwon S.-Y."/>
        </authorList>
    </citation>
    <scope>NUCLEOTIDE SEQUENCE [LARGE SCALE GENOMIC DNA]</scope>
    <source>
        <strain evidence="7">cv. SW 3</strain>
        <tissue evidence="6">Leaf</tissue>
    </source>
</reference>
<feature type="region of interest" description="Disordered" evidence="2">
    <location>
        <begin position="847"/>
        <end position="931"/>
    </location>
</feature>
<evidence type="ECO:0000259" key="5">
    <source>
        <dbReference type="Pfam" id="PF25597"/>
    </source>
</evidence>
<dbReference type="CDD" id="cd09272">
    <property type="entry name" value="RNase_HI_RT_Ty1"/>
    <property type="match status" value="1"/>
</dbReference>
<dbReference type="SUPFAM" id="SSF56672">
    <property type="entry name" value="DNA/RNA polymerases"/>
    <property type="match status" value="1"/>
</dbReference>
<dbReference type="Proteomes" id="UP000321393">
    <property type="component" value="Unassembled WGS sequence"/>
</dbReference>
<sequence>MKFKSLNTAGKNEKLGRHDGENSTRKVNDFSYRRNSDHGKKKEDVGRSFRCREFDSECSDIDEDEELTLEKLKMLRKEDSEARAIKKERIQDLLDENERLMGVISSLKVKLKEVQNVYDQTIKSMKMLTSGTDSLDSILNSGQNGSSKYGLGFDTSTRGVKITPEVKFVPVSVKETIDPSCKKLSTDTGAKFSRWVCYYCGKRGHTRLTKRNNNIRETHMIWRVKTSEKCNVAFTTVQTHVDAWYFDSGCSRHMTGNRSFFTDLEECASGHVTFRDGVKGKIIAKGNIDKIDREYHQKWDVKSDQGIFLGNSQYSRTYKVFNIKSGTVMETINVVVNDFESNVNQFNIEDDETHVTPDVTSTPLDEMPKGDSQPDSAKTNSNIADEVINNETVLVPSAHVKKNHPSSSIIGDSSAGITTRRKEKVDYTKMIADLCYVPTIEPTPVENALKDEYWINVMQEELLQFKRNNVCTLVPKPDGANIIETKLEAIRLLLSISCFRKFKLFQMDVKSAFLNGYLNEEVYVAQPKRFIDSEFPHKLYKLNKALYGLKQAPLTWYEQLTMYLGERGYSRGETDKTLLINRTSTDLIVAQIYVDDIIFGGFPKTLVNNFINIMTSEFEMSLVGELSCFLGLQIKQRSEGMFMSQEKYAKNLVKKFGLDQSQYKRTPAATHAKITKDTVGTAVDHKLYRSMIGSHLYLKASRPDIAYAVEICARYQSDPCTSHLNAVKRIIKYVHGTTDFGILYSYDTFSKLVGYCDADWAGSADDRKSTSGGCFFLGNNLVSWFSKKQNCVSLSTTEVEYITAGSRCTQMIWMKNMLHDVPLARLVKKVTAPDVVPQKFVDHVLSDHSQESSSSEGVFSPISDIAAPSDSHAAPHAASNVPEGGTEARSEETPLDNVDGVEPVAPGDHNDEVPVADTVDPKCSTRNSINS</sequence>
<feature type="domain" description="Reverse transcriptase Ty1/copia-type" evidence="3">
    <location>
        <begin position="486"/>
        <end position="668"/>
    </location>
</feature>
<dbReference type="AlphaFoldDB" id="A0A5A7UF87"/>
<dbReference type="InterPro" id="IPR057670">
    <property type="entry name" value="SH3_retrovirus"/>
</dbReference>
<dbReference type="PANTHER" id="PTHR11439:SF486">
    <property type="entry name" value="RLK (RECEPTOR-LIKE KINASE) PROTEIN, PUTATIVE-RELATED"/>
    <property type="match status" value="1"/>
</dbReference>
<dbReference type="Pfam" id="PF25597">
    <property type="entry name" value="SH3_retrovirus"/>
    <property type="match status" value="1"/>
</dbReference>
<feature type="region of interest" description="Disordered" evidence="2">
    <location>
        <begin position="351"/>
        <end position="380"/>
    </location>
</feature>
<evidence type="ECO:0000256" key="1">
    <source>
        <dbReference type="ARBA" id="ARBA00022750"/>
    </source>
</evidence>
<keyword evidence="1" id="KW-0645">Protease</keyword>
<evidence type="ECO:0000313" key="6">
    <source>
        <dbReference type="EMBL" id="KAA0054623.1"/>
    </source>
</evidence>
<dbReference type="InterPro" id="IPR043502">
    <property type="entry name" value="DNA/RNA_pol_sf"/>
</dbReference>
<evidence type="ECO:0000256" key="2">
    <source>
        <dbReference type="SAM" id="MobiDB-lite"/>
    </source>
</evidence>
<dbReference type="EMBL" id="SSTE01008830">
    <property type="protein sequence ID" value="KAA0054623.1"/>
    <property type="molecule type" value="Genomic_DNA"/>
</dbReference>
<dbReference type="PANTHER" id="PTHR11439">
    <property type="entry name" value="GAG-POL-RELATED RETROTRANSPOSON"/>
    <property type="match status" value="1"/>
</dbReference>
<evidence type="ECO:0000313" key="7">
    <source>
        <dbReference type="Proteomes" id="UP000321393"/>
    </source>
</evidence>
<gene>
    <name evidence="6" type="ORF">E6C27_scaffold24G004260</name>
</gene>
<protein>
    <submittedName>
        <fullName evidence="6">Mitochondrial protein</fullName>
    </submittedName>
</protein>
<organism evidence="6 7">
    <name type="scientific">Cucumis melo var. makuwa</name>
    <name type="common">Oriental melon</name>
    <dbReference type="NCBI Taxonomy" id="1194695"/>
    <lineage>
        <taxon>Eukaryota</taxon>
        <taxon>Viridiplantae</taxon>
        <taxon>Streptophyta</taxon>
        <taxon>Embryophyta</taxon>
        <taxon>Tracheophyta</taxon>
        <taxon>Spermatophyta</taxon>
        <taxon>Magnoliopsida</taxon>
        <taxon>eudicotyledons</taxon>
        <taxon>Gunneridae</taxon>
        <taxon>Pentapetalae</taxon>
        <taxon>rosids</taxon>
        <taxon>fabids</taxon>
        <taxon>Cucurbitales</taxon>
        <taxon>Cucurbitaceae</taxon>
        <taxon>Benincaseae</taxon>
        <taxon>Cucumis</taxon>
    </lineage>
</organism>
<feature type="domain" description="Retrovirus-related Pol polyprotein from transposon TNT 1-94-like beta-barrel" evidence="4">
    <location>
        <begin position="244"/>
        <end position="289"/>
    </location>
</feature>
<feature type="compositionally biased region" description="Basic and acidic residues" evidence="2">
    <location>
        <begin position="11"/>
        <end position="46"/>
    </location>
</feature>
<proteinExistence type="predicted"/>
<feature type="domain" description="Retroviral polymerase SH3-like" evidence="5">
    <location>
        <begin position="291"/>
        <end position="339"/>
    </location>
</feature>
<feature type="region of interest" description="Disordered" evidence="2">
    <location>
        <begin position="1"/>
        <end position="46"/>
    </location>
</feature>
<feature type="compositionally biased region" description="Polar residues" evidence="2">
    <location>
        <begin position="1"/>
        <end position="10"/>
    </location>
</feature>
<dbReference type="Pfam" id="PF22936">
    <property type="entry name" value="Pol_BBD"/>
    <property type="match status" value="1"/>
</dbReference>
<dbReference type="InterPro" id="IPR054722">
    <property type="entry name" value="PolX-like_BBD"/>
</dbReference>
<evidence type="ECO:0000259" key="4">
    <source>
        <dbReference type="Pfam" id="PF22936"/>
    </source>
</evidence>
<dbReference type="Pfam" id="PF07727">
    <property type="entry name" value="RVT_2"/>
    <property type="match status" value="1"/>
</dbReference>
<comment type="caution">
    <text evidence="6">The sequence shown here is derived from an EMBL/GenBank/DDBJ whole genome shotgun (WGS) entry which is preliminary data.</text>
</comment>
<accession>A0A5A7UF87</accession>
<dbReference type="InterPro" id="IPR013103">
    <property type="entry name" value="RVT_2"/>
</dbReference>
<feature type="compositionally biased region" description="Low complexity" evidence="2">
    <location>
        <begin position="851"/>
        <end position="879"/>
    </location>
</feature>
<dbReference type="GO" id="GO:0004190">
    <property type="term" value="F:aspartic-type endopeptidase activity"/>
    <property type="evidence" value="ECO:0007669"/>
    <property type="project" value="UniProtKB-KW"/>
</dbReference>
<evidence type="ECO:0000259" key="3">
    <source>
        <dbReference type="Pfam" id="PF07727"/>
    </source>
</evidence>
<keyword evidence="1" id="KW-0378">Hydrolase</keyword>
<dbReference type="OrthoDB" id="414945at2759"/>
<keyword evidence="1" id="KW-0064">Aspartyl protease</keyword>